<reference evidence="1 2" key="1">
    <citation type="journal article" date="2018" name="IMA Fungus">
        <title>IMA Genome-F 9: Draft genome sequence of Annulohypoxylon stygium, Aspergillus mulundensis, Berkeleyomyces basicola (syn. Thielaviopsis basicola), Ceratocystis smalleyi, two Cercospora beticola strains, Coleophoma cylindrospora, Fusarium fracticaudum, Phialophora cf. hyalina, and Morchella septimelata.</title>
        <authorList>
            <person name="Wingfield B.D."/>
            <person name="Bills G.F."/>
            <person name="Dong Y."/>
            <person name="Huang W."/>
            <person name="Nel W.J."/>
            <person name="Swalarsk-Parry B.S."/>
            <person name="Vaghefi N."/>
            <person name="Wilken P.M."/>
            <person name="An Z."/>
            <person name="de Beer Z.W."/>
            <person name="De Vos L."/>
            <person name="Chen L."/>
            <person name="Duong T.A."/>
            <person name="Gao Y."/>
            <person name="Hammerbacher A."/>
            <person name="Kikkert J.R."/>
            <person name="Li Y."/>
            <person name="Li H."/>
            <person name="Li K."/>
            <person name="Li Q."/>
            <person name="Liu X."/>
            <person name="Ma X."/>
            <person name="Naidoo K."/>
            <person name="Pethybridge S.J."/>
            <person name="Sun J."/>
            <person name="Steenkamp E.T."/>
            <person name="van der Nest M.A."/>
            <person name="van Wyk S."/>
            <person name="Wingfield M.J."/>
            <person name="Xiong C."/>
            <person name="Yue Q."/>
            <person name="Zhang X."/>
        </authorList>
    </citation>
    <scope>NUCLEOTIDE SEQUENCE [LARGE SCALE GENOMIC DNA]</scope>
    <source>
        <strain evidence="1 2">BP 5553</strain>
    </source>
</reference>
<dbReference type="EMBL" id="NPIC01000003">
    <property type="protein sequence ID" value="RDL37065.1"/>
    <property type="molecule type" value="Genomic_DNA"/>
</dbReference>
<evidence type="ECO:0000313" key="2">
    <source>
        <dbReference type="Proteomes" id="UP000254866"/>
    </source>
</evidence>
<dbReference type="AlphaFoldDB" id="A0A370TNG2"/>
<comment type="caution">
    <text evidence="1">The sequence shown here is derived from an EMBL/GenBank/DDBJ whole genome shotgun (WGS) entry which is preliminary data.</text>
</comment>
<dbReference type="Gene3D" id="2.60.120.620">
    <property type="entry name" value="q2cbj1_9rhob like domain"/>
    <property type="match status" value="1"/>
</dbReference>
<dbReference type="GeneID" id="43597347"/>
<dbReference type="RefSeq" id="XP_031869721.1">
    <property type="nucleotide sequence ID" value="XM_032013121.1"/>
</dbReference>
<proteinExistence type="predicted"/>
<protein>
    <recommendedName>
        <fullName evidence="3">Clavaminate synthase-like protein</fullName>
    </recommendedName>
</protein>
<evidence type="ECO:0008006" key="3">
    <source>
        <dbReference type="Google" id="ProtNLM"/>
    </source>
</evidence>
<accession>A0A370TNG2</accession>
<sequence length="337" mass="38416">MGSLASEAPSDWVLSEEQKAHFLEHGYIKVPACFTREEAATFSKNLWPRLSMSPTDKSTWTGGERINMPWHNHIPVEEFAPKAWSAMCQLLGGDERIADGMWRSWSDGFIVNFGKEEYAADAAKRESGKDRGEELRELDNWHNDGDFFVHFLDSQEQGLLVIPLWSDIEPRGGGTALACDGIKYIAQHLYEHPEGVTPWMRSVDDPTHDSYEGRDFWQSLAADKSKVRGSSIVEATGQIGDVFFLHPLMLHSASKNELRNLRIITNPPVSLKEPFCFDREDPSHYSLVEQKTLRDLGKPEGLKGWKISKERREWIPERVKNMDAMKKKELERLNSGS</sequence>
<keyword evidence="2" id="KW-1185">Reference proteome</keyword>
<organism evidence="1 2">
    <name type="scientific">Venustampulla echinocandica</name>
    <dbReference type="NCBI Taxonomy" id="2656787"/>
    <lineage>
        <taxon>Eukaryota</taxon>
        <taxon>Fungi</taxon>
        <taxon>Dikarya</taxon>
        <taxon>Ascomycota</taxon>
        <taxon>Pezizomycotina</taxon>
        <taxon>Leotiomycetes</taxon>
        <taxon>Helotiales</taxon>
        <taxon>Pleuroascaceae</taxon>
        <taxon>Venustampulla</taxon>
    </lineage>
</organism>
<dbReference type="SUPFAM" id="SSF51197">
    <property type="entry name" value="Clavaminate synthase-like"/>
    <property type="match status" value="1"/>
</dbReference>
<dbReference type="Proteomes" id="UP000254866">
    <property type="component" value="Unassembled WGS sequence"/>
</dbReference>
<evidence type="ECO:0000313" key="1">
    <source>
        <dbReference type="EMBL" id="RDL37065.1"/>
    </source>
</evidence>
<gene>
    <name evidence="1" type="ORF">BP5553_04498</name>
</gene>
<name>A0A370TNG2_9HELO</name>
<dbReference type="OrthoDB" id="4664297at2759"/>